<evidence type="ECO:0000313" key="6">
    <source>
        <dbReference type="Proteomes" id="UP000680038"/>
    </source>
</evidence>
<dbReference type="GO" id="GO:0009307">
    <property type="term" value="P:DNA restriction-modification system"/>
    <property type="evidence" value="ECO:0007669"/>
    <property type="project" value="UniProtKB-KW"/>
</dbReference>
<dbReference type="Pfam" id="PF00145">
    <property type="entry name" value="DNA_methylase"/>
    <property type="match status" value="1"/>
</dbReference>
<evidence type="ECO:0000256" key="2">
    <source>
        <dbReference type="ARBA" id="ARBA00022679"/>
    </source>
</evidence>
<name>A0A916JH07_9BACT</name>
<evidence type="ECO:0000256" key="4">
    <source>
        <dbReference type="ARBA" id="ARBA00047422"/>
    </source>
</evidence>
<sequence>MAHYGIGDILMRMLYSNELLKIQGFSEDYVLLGSDSDKKKFIGNSISPIYVQRWIETFGKAVGKSLKQEAA</sequence>
<dbReference type="GO" id="GO:0003886">
    <property type="term" value="F:DNA (cytosine-5-)-methyltransferase activity"/>
    <property type="evidence" value="ECO:0007669"/>
    <property type="project" value="UniProtKB-EC"/>
</dbReference>
<reference evidence="5" key="1">
    <citation type="submission" date="2021-04" db="EMBL/GenBank/DDBJ databases">
        <authorList>
            <person name="Rodrigo-Torres L."/>
            <person name="Arahal R. D."/>
            <person name="Lucena T."/>
        </authorList>
    </citation>
    <scope>NUCLEOTIDE SEQUENCE</scope>
    <source>
        <strain evidence="5">CECT 9275</strain>
    </source>
</reference>
<dbReference type="SUPFAM" id="SSF53335">
    <property type="entry name" value="S-adenosyl-L-methionine-dependent methyltransferases"/>
    <property type="match status" value="1"/>
</dbReference>
<evidence type="ECO:0000256" key="3">
    <source>
        <dbReference type="ARBA" id="ARBA00022747"/>
    </source>
</evidence>
<comment type="caution">
    <text evidence="5">The sequence shown here is derived from an EMBL/GenBank/DDBJ whole genome shotgun (WGS) entry which is preliminary data.</text>
</comment>
<dbReference type="InterPro" id="IPR029063">
    <property type="entry name" value="SAM-dependent_MTases_sf"/>
</dbReference>
<keyword evidence="2" id="KW-0808">Transferase</keyword>
<accession>A0A916JH07</accession>
<evidence type="ECO:0008006" key="7">
    <source>
        <dbReference type="Google" id="ProtNLM"/>
    </source>
</evidence>
<gene>
    <name evidence="5" type="ORF">DYBT9275_05515</name>
</gene>
<evidence type="ECO:0000313" key="5">
    <source>
        <dbReference type="EMBL" id="CAG5016267.1"/>
    </source>
</evidence>
<dbReference type="Gene3D" id="3.90.120.10">
    <property type="entry name" value="DNA Methylase, subunit A, domain 2"/>
    <property type="match status" value="1"/>
</dbReference>
<dbReference type="EMBL" id="CAJRAF010000004">
    <property type="protein sequence ID" value="CAG5016267.1"/>
    <property type="molecule type" value="Genomic_DNA"/>
</dbReference>
<protein>
    <recommendedName>
        <fullName evidence="7">DNA (cytosine-5-)-methyltransferase</fullName>
    </recommendedName>
</protein>
<evidence type="ECO:0000256" key="1">
    <source>
        <dbReference type="ARBA" id="ARBA00022603"/>
    </source>
</evidence>
<keyword evidence="3" id="KW-0680">Restriction system</keyword>
<dbReference type="GO" id="GO:0032259">
    <property type="term" value="P:methylation"/>
    <property type="evidence" value="ECO:0007669"/>
    <property type="project" value="UniProtKB-KW"/>
</dbReference>
<keyword evidence="1" id="KW-0489">Methyltransferase</keyword>
<proteinExistence type="predicted"/>
<dbReference type="InterPro" id="IPR001525">
    <property type="entry name" value="C5_MeTfrase"/>
</dbReference>
<dbReference type="Proteomes" id="UP000680038">
    <property type="component" value="Unassembled WGS sequence"/>
</dbReference>
<organism evidence="5 6">
    <name type="scientific">Dyadobacter helix</name>
    <dbReference type="NCBI Taxonomy" id="2822344"/>
    <lineage>
        <taxon>Bacteria</taxon>
        <taxon>Pseudomonadati</taxon>
        <taxon>Bacteroidota</taxon>
        <taxon>Cytophagia</taxon>
        <taxon>Cytophagales</taxon>
        <taxon>Spirosomataceae</taxon>
        <taxon>Dyadobacter</taxon>
    </lineage>
</organism>
<keyword evidence="6" id="KW-1185">Reference proteome</keyword>
<dbReference type="AlphaFoldDB" id="A0A916JH07"/>
<comment type="catalytic activity">
    <reaction evidence="4">
        <text>a 2'-deoxycytidine in DNA + S-adenosyl-L-methionine = a 5-methyl-2'-deoxycytidine in DNA + S-adenosyl-L-homocysteine + H(+)</text>
        <dbReference type="Rhea" id="RHEA:13681"/>
        <dbReference type="Rhea" id="RHEA-COMP:11369"/>
        <dbReference type="Rhea" id="RHEA-COMP:11370"/>
        <dbReference type="ChEBI" id="CHEBI:15378"/>
        <dbReference type="ChEBI" id="CHEBI:57856"/>
        <dbReference type="ChEBI" id="CHEBI:59789"/>
        <dbReference type="ChEBI" id="CHEBI:85452"/>
        <dbReference type="ChEBI" id="CHEBI:85454"/>
        <dbReference type="EC" id="2.1.1.37"/>
    </reaction>
</comment>